<dbReference type="Proteomes" id="UP001445335">
    <property type="component" value="Unassembled WGS sequence"/>
</dbReference>
<evidence type="ECO:0000256" key="1">
    <source>
        <dbReference type="ARBA" id="ARBA00034773"/>
    </source>
</evidence>
<gene>
    <name evidence="3" type="ORF">WJX81_001607</name>
</gene>
<name>A0AAW1QLQ0_9CHLO</name>
<dbReference type="GO" id="GO:0010150">
    <property type="term" value="P:leaf senescence"/>
    <property type="evidence" value="ECO:0007669"/>
    <property type="project" value="UniProtKB-ARBA"/>
</dbReference>
<feature type="compositionally biased region" description="Acidic residues" evidence="2">
    <location>
        <begin position="1"/>
        <end position="13"/>
    </location>
</feature>
<comment type="similarity">
    <text evidence="1">Belongs to the senescence regulator S40 family.</text>
</comment>
<feature type="compositionally biased region" description="Low complexity" evidence="2">
    <location>
        <begin position="44"/>
        <end position="57"/>
    </location>
</feature>
<dbReference type="InterPro" id="IPR007608">
    <property type="entry name" value="Senescence_reg_S40"/>
</dbReference>
<comment type="caution">
    <text evidence="3">The sequence shown here is derived from an EMBL/GenBank/DDBJ whole genome shotgun (WGS) entry which is preliminary data.</text>
</comment>
<dbReference type="Pfam" id="PF04520">
    <property type="entry name" value="Senescence_reg"/>
    <property type="match status" value="1"/>
</dbReference>
<keyword evidence="4" id="KW-1185">Reference proteome</keyword>
<dbReference type="AlphaFoldDB" id="A0AAW1QLQ0"/>
<organism evidence="3 4">
    <name type="scientific">Elliptochloris bilobata</name>
    <dbReference type="NCBI Taxonomy" id="381761"/>
    <lineage>
        <taxon>Eukaryota</taxon>
        <taxon>Viridiplantae</taxon>
        <taxon>Chlorophyta</taxon>
        <taxon>core chlorophytes</taxon>
        <taxon>Trebouxiophyceae</taxon>
        <taxon>Trebouxiophyceae incertae sedis</taxon>
        <taxon>Elliptochloris clade</taxon>
        <taxon>Elliptochloris</taxon>
    </lineage>
</organism>
<proteinExistence type="inferred from homology"/>
<sequence>MDEEEWAEAELFESEQRPEGESSAVQLAAEGLTMRTPSLRSLHSEATAANSPSATASRSEEDGKAGRKKRAFAPEELVFALDGESSDEDVEPEAKQQALPSRASESVALAFQRGDFQPPHTWCQSLPAHATGCGLPSLPGSVYEGRGRKLTGTSAMRLRMSVLRQTGFLEETSKEVK</sequence>
<evidence type="ECO:0000313" key="4">
    <source>
        <dbReference type="Proteomes" id="UP001445335"/>
    </source>
</evidence>
<protein>
    <submittedName>
        <fullName evidence="3">Uncharacterized protein</fullName>
    </submittedName>
</protein>
<evidence type="ECO:0000313" key="3">
    <source>
        <dbReference type="EMBL" id="KAK9822193.1"/>
    </source>
</evidence>
<accession>A0AAW1QLQ0</accession>
<evidence type="ECO:0000256" key="2">
    <source>
        <dbReference type="SAM" id="MobiDB-lite"/>
    </source>
</evidence>
<dbReference type="EMBL" id="JALJOU010000090">
    <property type="protein sequence ID" value="KAK9822193.1"/>
    <property type="molecule type" value="Genomic_DNA"/>
</dbReference>
<reference evidence="3 4" key="1">
    <citation type="journal article" date="2024" name="Nat. Commun.">
        <title>Phylogenomics reveals the evolutionary origins of lichenization in chlorophyte algae.</title>
        <authorList>
            <person name="Puginier C."/>
            <person name="Libourel C."/>
            <person name="Otte J."/>
            <person name="Skaloud P."/>
            <person name="Haon M."/>
            <person name="Grisel S."/>
            <person name="Petersen M."/>
            <person name="Berrin J.G."/>
            <person name="Delaux P.M."/>
            <person name="Dal Grande F."/>
            <person name="Keller J."/>
        </authorList>
    </citation>
    <scope>NUCLEOTIDE SEQUENCE [LARGE SCALE GENOMIC DNA]</scope>
    <source>
        <strain evidence="3 4">SAG 245.80</strain>
    </source>
</reference>
<feature type="region of interest" description="Disordered" evidence="2">
    <location>
        <begin position="1"/>
        <end position="105"/>
    </location>
</feature>